<proteinExistence type="predicted"/>
<gene>
    <name evidence="2" type="ORF">GCM10011379_10070</name>
</gene>
<reference evidence="2" key="2">
    <citation type="submission" date="2020-09" db="EMBL/GenBank/DDBJ databases">
        <authorList>
            <person name="Sun Q."/>
            <person name="Zhou Y."/>
        </authorList>
    </citation>
    <scope>NUCLEOTIDE SEQUENCE</scope>
    <source>
        <strain evidence="2">CGMCC 1.15290</strain>
    </source>
</reference>
<dbReference type="RefSeq" id="WP_188950878.1">
    <property type="nucleotide sequence ID" value="NZ_BMIB01000001.1"/>
</dbReference>
<dbReference type="Proteomes" id="UP000627292">
    <property type="component" value="Unassembled WGS sequence"/>
</dbReference>
<dbReference type="InterPro" id="IPR032710">
    <property type="entry name" value="NTF2-like_dom_sf"/>
</dbReference>
<dbReference type="EMBL" id="BMIB01000001">
    <property type="protein sequence ID" value="GGH61267.1"/>
    <property type="molecule type" value="Genomic_DNA"/>
</dbReference>
<protein>
    <recommendedName>
        <fullName evidence="1">SnoaL-like domain-containing protein</fullName>
    </recommendedName>
</protein>
<comment type="caution">
    <text evidence="2">The sequence shown here is derived from an EMBL/GenBank/DDBJ whole genome shotgun (WGS) entry which is preliminary data.</text>
</comment>
<keyword evidence="3" id="KW-1185">Reference proteome</keyword>
<organism evidence="2 3">
    <name type="scientific">Filimonas zeae</name>
    <dbReference type="NCBI Taxonomy" id="1737353"/>
    <lineage>
        <taxon>Bacteria</taxon>
        <taxon>Pseudomonadati</taxon>
        <taxon>Bacteroidota</taxon>
        <taxon>Chitinophagia</taxon>
        <taxon>Chitinophagales</taxon>
        <taxon>Chitinophagaceae</taxon>
        <taxon>Filimonas</taxon>
    </lineage>
</organism>
<dbReference type="SUPFAM" id="SSF54427">
    <property type="entry name" value="NTF2-like"/>
    <property type="match status" value="1"/>
</dbReference>
<dbReference type="InterPro" id="IPR037401">
    <property type="entry name" value="SnoaL-like"/>
</dbReference>
<dbReference type="Pfam" id="PF12680">
    <property type="entry name" value="SnoaL_2"/>
    <property type="match status" value="1"/>
</dbReference>
<feature type="domain" description="SnoaL-like" evidence="1">
    <location>
        <begin position="11"/>
        <end position="104"/>
    </location>
</feature>
<evidence type="ECO:0000259" key="1">
    <source>
        <dbReference type="Pfam" id="PF12680"/>
    </source>
</evidence>
<evidence type="ECO:0000313" key="2">
    <source>
        <dbReference type="EMBL" id="GGH61267.1"/>
    </source>
</evidence>
<name>A0A917ITE8_9BACT</name>
<evidence type="ECO:0000313" key="3">
    <source>
        <dbReference type="Proteomes" id="UP000627292"/>
    </source>
</evidence>
<accession>A0A917ITE8</accession>
<sequence>MNIPTFINSLIAAGNRYATQKYLDHYQSNAVLDDPSVGRKFSGHKGIKDYFVSYFIGYETQTEIIKLVVYDETHAHLEVAFTGTFPEGNIRGIFDFTFRDGKIAFVKADLLH</sequence>
<dbReference type="Gene3D" id="3.10.450.50">
    <property type="match status" value="1"/>
</dbReference>
<dbReference type="AlphaFoldDB" id="A0A917ITE8"/>
<reference evidence="2" key="1">
    <citation type="journal article" date="2014" name="Int. J. Syst. Evol. Microbiol.">
        <title>Complete genome sequence of Corynebacterium casei LMG S-19264T (=DSM 44701T), isolated from a smear-ripened cheese.</title>
        <authorList>
            <consortium name="US DOE Joint Genome Institute (JGI-PGF)"/>
            <person name="Walter F."/>
            <person name="Albersmeier A."/>
            <person name="Kalinowski J."/>
            <person name="Ruckert C."/>
        </authorList>
    </citation>
    <scope>NUCLEOTIDE SEQUENCE</scope>
    <source>
        <strain evidence="2">CGMCC 1.15290</strain>
    </source>
</reference>